<keyword evidence="3" id="KW-0819">tRNA processing</keyword>
<dbReference type="GO" id="GO:0005524">
    <property type="term" value="F:ATP binding"/>
    <property type="evidence" value="ECO:0007669"/>
    <property type="project" value="UniProtKB-KW"/>
</dbReference>
<dbReference type="InterPro" id="IPR012795">
    <property type="entry name" value="tRNA_Ile_lys_synt_N"/>
</dbReference>
<dbReference type="eggNOG" id="ENOG502QQNE">
    <property type="taxonomic scope" value="Eukaryota"/>
</dbReference>
<evidence type="ECO:0000256" key="5">
    <source>
        <dbReference type="ARBA" id="ARBA00022840"/>
    </source>
</evidence>
<proteinExistence type="inferred from homology"/>
<dbReference type="HAMAP" id="MF_01161">
    <property type="entry name" value="tRNA_Ile_lys_synt"/>
    <property type="match status" value="1"/>
</dbReference>
<dbReference type="EC" id="6.3.4.19" evidence="1"/>
<keyword evidence="4" id="KW-0547">Nucleotide-binding</keyword>
<dbReference type="EMBL" id="AFWA02000011">
    <property type="protein sequence ID" value="EMR09224.1"/>
    <property type="molecule type" value="Genomic_DNA"/>
</dbReference>
<dbReference type="InterPro" id="IPR011063">
    <property type="entry name" value="TilS/TtcA_N"/>
</dbReference>
<dbReference type="Pfam" id="PF01171">
    <property type="entry name" value="ATP_bind_3"/>
    <property type="match status" value="1"/>
</dbReference>
<evidence type="ECO:0000259" key="7">
    <source>
        <dbReference type="Pfam" id="PF01171"/>
    </source>
</evidence>
<evidence type="ECO:0000256" key="6">
    <source>
        <dbReference type="ARBA" id="ARBA00048539"/>
    </source>
</evidence>
<dbReference type="RefSeq" id="XP_007874573.1">
    <property type="nucleotide sequence ID" value="XM_007876382.1"/>
</dbReference>
<dbReference type="Proteomes" id="UP000011958">
    <property type="component" value="Unassembled WGS sequence"/>
</dbReference>
<dbReference type="CDD" id="cd01992">
    <property type="entry name" value="TilS_N"/>
    <property type="match status" value="1"/>
</dbReference>
<dbReference type="AlphaFoldDB" id="M7PFI9"/>
<dbReference type="InterPro" id="IPR012094">
    <property type="entry name" value="tRNA_Ile_lys_synt"/>
</dbReference>
<dbReference type="SUPFAM" id="SSF52402">
    <property type="entry name" value="Adenine nucleotide alpha hydrolases-like"/>
    <property type="match status" value="1"/>
</dbReference>
<evidence type="ECO:0000256" key="3">
    <source>
        <dbReference type="ARBA" id="ARBA00022694"/>
    </source>
</evidence>
<dbReference type="Gene3D" id="3.40.50.620">
    <property type="entry name" value="HUPs"/>
    <property type="match status" value="1"/>
</dbReference>
<feature type="domain" description="tRNA(Ile)-lysidine/2-thiocytidine synthase N-terminal" evidence="7">
    <location>
        <begin position="22"/>
        <end position="207"/>
    </location>
</feature>
<sequence length="470" mass="54689">MKLYIDLLLKPFQHLINYRWGFAVSGGCDSMALCLLFQNMANRIYTFTVDHQLRPKSREEAEEVHKKMTQMGFQHKILTIAWPKDKYFKGSLEALLRDQRYTLLTQECLNNDIGVLFLGHHLNDQIETVLMRLIRKSGSSGLAGMQKISSNPMIGRVKDSEKILICRPFLDIPKIVLKSACEKYGLTWFEDPTNALMNISKRNAIRALFQKPEQLPKALRPYNILHLANIMAVKRMEISEKVKQLLTKTHITFSEMTGSLDVICDMDIYDENIATLSKWLGHLVFIVSPLSRQRISVVRRIVIDLFEEKLVKTKQYTVGGVLIHTTRHFQALFMQLSRQPYEKSMKERFAVFLQSSSFSNPQNTWILWDGRWWIRILSKNNEIMQFKVRPLMESDMKLLYSMIYAADSCNRKMMLDSLKTIKGYARFTVPLVETKIRIIGLPTLGIIFDYTFIIETKFKIDISTYLNCII</sequence>
<dbReference type="NCBIfam" id="TIGR02432">
    <property type="entry name" value="lysidine_TilS_N"/>
    <property type="match status" value="1"/>
</dbReference>
<dbReference type="PANTHER" id="PTHR43033">
    <property type="entry name" value="TRNA(ILE)-LYSIDINE SYNTHASE-RELATED"/>
    <property type="match status" value="1"/>
</dbReference>
<evidence type="ECO:0000256" key="4">
    <source>
        <dbReference type="ARBA" id="ARBA00022741"/>
    </source>
</evidence>
<reference evidence="9" key="1">
    <citation type="journal article" date="2016" name="Nat. Commun.">
        <title>Genome analysis of three Pneumocystis species reveals adaptation mechanisms to life exclusively in mammalian hosts.</title>
        <authorList>
            <person name="Ma L."/>
            <person name="Chen Z."/>
            <person name="Huang D.W."/>
            <person name="Kutty G."/>
            <person name="Ishihara M."/>
            <person name="Wang H."/>
            <person name="Abouelleil A."/>
            <person name="Bishop L."/>
            <person name="Davey E."/>
            <person name="Deng R."/>
            <person name="Deng X."/>
            <person name="Fan L."/>
            <person name="Fantoni G."/>
            <person name="Fitzgerald M."/>
            <person name="Gogineni E."/>
            <person name="Goldberg J.M."/>
            <person name="Handley G."/>
            <person name="Hu X."/>
            <person name="Huber C."/>
            <person name="Jiao X."/>
            <person name="Jones K."/>
            <person name="Levin J.Z."/>
            <person name="Liu Y."/>
            <person name="Macdonald P."/>
            <person name="Melnikov A."/>
            <person name="Raley C."/>
            <person name="Sassi M."/>
            <person name="Sherman B.T."/>
            <person name="Song X."/>
            <person name="Sykes S."/>
            <person name="Tran B."/>
            <person name="Walsh L."/>
            <person name="Xia Y."/>
            <person name="Yang J."/>
            <person name="Young S."/>
            <person name="Zeng Q."/>
            <person name="Zheng X."/>
            <person name="Stephens R."/>
            <person name="Nusbaum C."/>
            <person name="Birren B.W."/>
            <person name="Azadi P."/>
            <person name="Lempicki R.A."/>
            <person name="Cuomo C.A."/>
            <person name="Kovacs J.A."/>
        </authorList>
    </citation>
    <scope>NUCLEOTIDE SEQUENCE [LARGE SCALE GENOMIC DNA]</scope>
    <source>
        <strain evidence="9">B123</strain>
    </source>
</reference>
<dbReference type="PANTHER" id="PTHR43033:SF1">
    <property type="entry name" value="TRNA(ILE)-LYSIDINE SYNTHASE-RELATED"/>
    <property type="match status" value="1"/>
</dbReference>
<comment type="caution">
    <text evidence="8">The sequence shown here is derived from an EMBL/GenBank/DDBJ whole genome shotgun (WGS) entry which is preliminary data.</text>
</comment>
<comment type="catalytic activity">
    <reaction evidence="6">
        <text>cytidine(34) in tRNA(Ile2) + L-lysine + ATP = lysidine(34) in tRNA(Ile2) + AMP + diphosphate + H(+)</text>
        <dbReference type="Rhea" id="RHEA:43744"/>
        <dbReference type="Rhea" id="RHEA-COMP:10625"/>
        <dbReference type="Rhea" id="RHEA-COMP:10670"/>
        <dbReference type="ChEBI" id="CHEBI:15378"/>
        <dbReference type="ChEBI" id="CHEBI:30616"/>
        <dbReference type="ChEBI" id="CHEBI:32551"/>
        <dbReference type="ChEBI" id="CHEBI:33019"/>
        <dbReference type="ChEBI" id="CHEBI:82748"/>
        <dbReference type="ChEBI" id="CHEBI:83665"/>
        <dbReference type="ChEBI" id="CHEBI:456215"/>
        <dbReference type="EC" id="6.3.4.19"/>
    </reaction>
</comment>
<organism evidence="8 9">
    <name type="scientific">Pneumocystis murina (strain B123)</name>
    <name type="common">Mouse pneumocystis pneumonia agent</name>
    <name type="synonym">Pneumocystis carinii f. sp. muris</name>
    <dbReference type="NCBI Taxonomy" id="1069680"/>
    <lineage>
        <taxon>Eukaryota</taxon>
        <taxon>Fungi</taxon>
        <taxon>Dikarya</taxon>
        <taxon>Ascomycota</taxon>
        <taxon>Taphrinomycotina</taxon>
        <taxon>Pneumocystomycetes</taxon>
        <taxon>Pneumocystaceae</taxon>
        <taxon>Pneumocystis</taxon>
    </lineage>
</organism>
<evidence type="ECO:0000313" key="9">
    <source>
        <dbReference type="Proteomes" id="UP000011958"/>
    </source>
</evidence>
<gene>
    <name evidence="8" type="ORF">PNEG_02560</name>
</gene>
<keyword evidence="5" id="KW-0067">ATP-binding</keyword>
<name>M7PFI9_PNEMU</name>
<dbReference type="InterPro" id="IPR014729">
    <property type="entry name" value="Rossmann-like_a/b/a_fold"/>
</dbReference>
<dbReference type="GeneID" id="19896252"/>
<protein>
    <recommendedName>
        <fullName evidence="1">tRNA(Ile)-lysidine synthetase</fullName>
        <ecNumber evidence="1">6.3.4.19</ecNumber>
    </recommendedName>
</protein>
<dbReference type="OMA" id="ARIPECH"/>
<dbReference type="VEuPathDB" id="FungiDB:PNEG_02560"/>
<dbReference type="HOGENOM" id="CLU_015599_1_0_1"/>
<dbReference type="OrthoDB" id="434144at2759"/>
<evidence type="ECO:0000256" key="1">
    <source>
        <dbReference type="ARBA" id="ARBA00013267"/>
    </source>
</evidence>
<keyword evidence="2" id="KW-0436">Ligase</keyword>
<dbReference type="STRING" id="1069680.M7PFI9"/>
<dbReference type="GO" id="GO:0008033">
    <property type="term" value="P:tRNA processing"/>
    <property type="evidence" value="ECO:0007669"/>
    <property type="project" value="UniProtKB-KW"/>
</dbReference>
<keyword evidence="9" id="KW-1185">Reference proteome</keyword>
<evidence type="ECO:0000313" key="8">
    <source>
        <dbReference type="EMBL" id="EMR09224.1"/>
    </source>
</evidence>
<evidence type="ECO:0000256" key="2">
    <source>
        <dbReference type="ARBA" id="ARBA00022598"/>
    </source>
</evidence>
<dbReference type="GO" id="GO:0032267">
    <property type="term" value="F:tRNA(Ile)-lysidine synthase activity"/>
    <property type="evidence" value="ECO:0007669"/>
    <property type="project" value="UniProtKB-EC"/>
</dbReference>
<accession>M7PFI9</accession>